<feature type="compositionally biased region" description="Acidic residues" evidence="1">
    <location>
        <begin position="1"/>
        <end position="19"/>
    </location>
</feature>
<evidence type="ECO:0000256" key="1">
    <source>
        <dbReference type="SAM" id="MobiDB-lite"/>
    </source>
</evidence>
<proteinExistence type="predicted"/>
<evidence type="ECO:0000313" key="3">
    <source>
        <dbReference type="Proteomes" id="UP000293535"/>
    </source>
</evidence>
<accession>A0A482TER4</accession>
<feature type="region of interest" description="Disordered" evidence="1">
    <location>
        <begin position="1"/>
        <end position="70"/>
    </location>
</feature>
<dbReference type="AlphaFoldDB" id="A0A482TER4"/>
<comment type="caution">
    <text evidence="2">The sequence shown here is derived from an EMBL/GenBank/DDBJ whole genome shotgun (WGS) entry which is preliminary data.</text>
</comment>
<sequence length="163" mass="17684">MPEATTDDEEIVDDEEQDEETKPAVEESGIDLEAVDEALDEEQEEETDDESDVDAAQPDDEDSVELDGETFGDAYVKGLCTVSNGVIQHYGDEDDPAGVDERMARDLALDKAMNEWIRSKGVTEEMPPGQALLVATVMFLFAALASNPAVVNGLLDELGDDTQ</sequence>
<dbReference type="RefSeq" id="WP_129755690.1">
    <property type="nucleotide sequence ID" value="NZ_JAFKAA010000002.1"/>
</dbReference>
<reference evidence="2 3" key="1">
    <citation type="submission" date="2018-12" db="EMBL/GenBank/DDBJ databases">
        <title>Draft genome sequence of Haloarcula hispinica strain 18.1, an halophilic archaeon isolated from Chott El Jerid of Southern Tunisia.</title>
        <authorList>
            <person name="Najjari A."/>
            <person name="Ben Dhia O."/>
            <person name="Ferjani R."/>
            <person name="Mahjoubi M."/>
            <person name="Sghaier H."/>
            <person name="Elshahed M."/>
            <person name="Ouzari H.I."/>
            <person name="Cherid A."/>
            <person name="Youssef N."/>
        </authorList>
    </citation>
    <scope>NUCLEOTIDE SEQUENCE [LARGE SCALE GENOMIC DNA]</scope>
    <source>
        <strain evidence="2 3">18.1</strain>
    </source>
</reference>
<protein>
    <submittedName>
        <fullName evidence="2">Uncharacterized protein</fullName>
    </submittedName>
</protein>
<name>A0A482TER4_HALHI</name>
<evidence type="ECO:0000313" key="2">
    <source>
        <dbReference type="EMBL" id="RYJ10549.1"/>
    </source>
</evidence>
<gene>
    <name evidence="2" type="ORF">ELS20_11460</name>
</gene>
<organism evidence="2 3">
    <name type="scientific">Haloarcula hispanica</name>
    <dbReference type="NCBI Taxonomy" id="51589"/>
    <lineage>
        <taxon>Archaea</taxon>
        <taxon>Methanobacteriati</taxon>
        <taxon>Methanobacteriota</taxon>
        <taxon>Stenosarchaea group</taxon>
        <taxon>Halobacteria</taxon>
        <taxon>Halobacteriales</taxon>
        <taxon>Haloarculaceae</taxon>
        <taxon>Haloarcula</taxon>
    </lineage>
</organism>
<feature type="compositionally biased region" description="Acidic residues" evidence="1">
    <location>
        <begin position="28"/>
        <end position="70"/>
    </location>
</feature>
<dbReference type="EMBL" id="RZIG01000002">
    <property type="protein sequence ID" value="RYJ10549.1"/>
    <property type="molecule type" value="Genomic_DNA"/>
</dbReference>
<dbReference type="Proteomes" id="UP000293535">
    <property type="component" value="Unassembled WGS sequence"/>
</dbReference>